<keyword evidence="1" id="KW-0808">Transferase</keyword>
<dbReference type="GO" id="GO:0003964">
    <property type="term" value="F:RNA-directed DNA polymerase activity"/>
    <property type="evidence" value="ECO:0007669"/>
    <property type="project" value="UniProtKB-KW"/>
</dbReference>
<dbReference type="InterPro" id="IPR001584">
    <property type="entry name" value="Integrase_cat-core"/>
</dbReference>
<keyword evidence="3" id="KW-0540">Nuclease</keyword>
<dbReference type="Gene3D" id="3.30.70.270">
    <property type="match status" value="2"/>
</dbReference>
<proteinExistence type="predicted"/>
<name>A0AA38U3N6_9ASTR</name>
<evidence type="ECO:0000313" key="9">
    <source>
        <dbReference type="EMBL" id="KAJ9566576.1"/>
    </source>
</evidence>
<evidence type="ECO:0000256" key="2">
    <source>
        <dbReference type="ARBA" id="ARBA00022695"/>
    </source>
</evidence>
<dbReference type="InterPro" id="IPR036397">
    <property type="entry name" value="RNaseH_sf"/>
</dbReference>
<dbReference type="Pfam" id="PF24626">
    <property type="entry name" value="SH3_Tf2-1"/>
    <property type="match status" value="1"/>
</dbReference>
<feature type="domain" description="Integrase catalytic" evidence="8">
    <location>
        <begin position="504"/>
        <end position="674"/>
    </location>
</feature>
<accession>A0AA38U3N6</accession>
<evidence type="ECO:0000256" key="3">
    <source>
        <dbReference type="ARBA" id="ARBA00022722"/>
    </source>
</evidence>
<dbReference type="PANTHER" id="PTHR37984:SF5">
    <property type="entry name" value="PROTEIN NYNRIN-LIKE"/>
    <property type="match status" value="1"/>
</dbReference>
<dbReference type="PANTHER" id="PTHR37984">
    <property type="entry name" value="PROTEIN CBG26694"/>
    <property type="match status" value="1"/>
</dbReference>
<reference evidence="9" key="1">
    <citation type="submission" date="2023-03" db="EMBL/GenBank/DDBJ databases">
        <title>Chromosome-scale reference genome and RAD-based genetic map of yellow starthistle (Centaurea solstitialis) reveal putative structural variation and QTLs associated with invader traits.</title>
        <authorList>
            <person name="Reatini B."/>
            <person name="Cang F.A."/>
            <person name="Jiang Q."/>
            <person name="Mckibben M.T.W."/>
            <person name="Barker M.S."/>
            <person name="Rieseberg L.H."/>
            <person name="Dlugosch K.M."/>
        </authorList>
    </citation>
    <scope>NUCLEOTIDE SEQUENCE</scope>
    <source>
        <strain evidence="9">CAN-66</strain>
        <tissue evidence="9">Leaf</tissue>
    </source>
</reference>
<protein>
    <recommendedName>
        <fullName evidence="8">Integrase catalytic domain-containing protein</fullName>
    </recommendedName>
</protein>
<dbReference type="GO" id="GO:0003676">
    <property type="term" value="F:nucleic acid binding"/>
    <property type="evidence" value="ECO:0007669"/>
    <property type="project" value="InterPro"/>
</dbReference>
<evidence type="ECO:0000256" key="6">
    <source>
        <dbReference type="ARBA" id="ARBA00022918"/>
    </source>
</evidence>
<dbReference type="Proteomes" id="UP001172457">
    <property type="component" value="Chromosome 1"/>
</dbReference>
<keyword evidence="10" id="KW-1185">Reference proteome</keyword>
<feature type="region of interest" description="Disordered" evidence="7">
    <location>
        <begin position="1"/>
        <end position="29"/>
    </location>
</feature>
<dbReference type="GO" id="GO:0004519">
    <property type="term" value="F:endonuclease activity"/>
    <property type="evidence" value="ECO:0007669"/>
    <property type="project" value="UniProtKB-KW"/>
</dbReference>
<dbReference type="AlphaFoldDB" id="A0AA38U3N6"/>
<dbReference type="Pfam" id="PF17917">
    <property type="entry name" value="RT_RNaseH"/>
    <property type="match status" value="1"/>
</dbReference>
<dbReference type="InterPro" id="IPR043502">
    <property type="entry name" value="DNA/RNA_pol_sf"/>
</dbReference>
<dbReference type="Pfam" id="PF00078">
    <property type="entry name" value="RVT_1"/>
    <property type="match status" value="1"/>
</dbReference>
<dbReference type="GO" id="GO:0016787">
    <property type="term" value="F:hydrolase activity"/>
    <property type="evidence" value="ECO:0007669"/>
    <property type="project" value="UniProtKB-KW"/>
</dbReference>
<dbReference type="GO" id="GO:0015074">
    <property type="term" value="P:DNA integration"/>
    <property type="evidence" value="ECO:0007669"/>
    <property type="project" value="InterPro"/>
</dbReference>
<dbReference type="InterPro" id="IPR050951">
    <property type="entry name" value="Retrovirus_Pol_polyprotein"/>
</dbReference>
<dbReference type="Gene3D" id="3.10.10.10">
    <property type="entry name" value="HIV Type 1 Reverse Transcriptase, subunit A, domain 1"/>
    <property type="match status" value="1"/>
</dbReference>
<dbReference type="Gene3D" id="3.30.420.10">
    <property type="entry name" value="Ribonuclease H-like superfamily/Ribonuclease H"/>
    <property type="match status" value="1"/>
</dbReference>
<dbReference type="CDD" id="cd09274">
    <property type="entry name" value="RNase_HI_RT_Ty3"/>
    <property type="match status" value="1"/>
</dbReference>
<evidence type="ECO:0000256" key="5">
    <source>
        <dbReference type="ARBA" id="ARBA00022801"/>
    </source>
</evidence>
<keyword evidence="6" id="KW-0695">RNA-directed DNA polymerase</keyword>
<dbReference type="SUPFAM" id="SSF53098">
    <property type="entry name" value="Ribonuclease H-like"/>
    <property type="match status" value="1"/>
</dbReference>
<dbReference type="InterPro" id="IPR043128">
    <property type="entry name" value="Rev_trsase/Diguanyl_cyclase"/>
</dbReference>
<dbReference type="InterPro" id="IPR000477">
    <property type="entry name" value="RT_dom"/>
</dbReference>
<dbReference type="SUPFAM" id="SSF56672">
    <property type="entry name" value="DNA/RNA polymerases"/>
    <property type="match status" value="1"/>
</dbReference>
<keyword evidence="2" id="KW-0548">Nucleotidyltransferase</keyword>
<gene>
    <name evidence="9" type="ORF">OSB04_002542</name>
</gene>
<dbReference type="InterPro" id="IPR012337">
    <property type="entry name" value="RNaseH-like_sf"/>
</dbReference>
<feature type="compositionally biased region" description="Basic and acidic residues" evidence="7">
    <location>
        <begin position="1"/>
        <end position="10"/>
    </location>
</feature>
<dbReference type="EMBL" id="JARYMX010000001">
    <property type="protein sequence ID" value="KAJ9566576.1"/>
    <property type="molecule type" value="Genomic_DNA"/>
</dbReference>
<evidence type="ECO:0000259" key="8">
    <source>
        <dbReference type="PROSITE" id="PS50994"/>
    </source>
</evidence>
<dbReference type="FunFam" id="3.30.70.270:FF:000020">
    <property type="entry name" value="Transposon Tf2-6 polyprotein-like Protein"/>
    <property type="match status" value="1"/>
</dbReference>
<dbReference type="InterPro" id="IPR041373">
    <property type="entry name" value="RT_RNaseH"/>
</dbReference>
<dbReference type="CDD" id="cd01647">
    <property type="entry name" value="RT_LTR"/>
    <property type="match status" value="1"/>
</dbReference>
<dbReference type="InterPro" id="IPR056924">
    <property type="entry name" value="SH3_Tf2-1"/>
</dbReference>
<organism evidence="9 10">
    <name type="scientific">Centaurea solstitialis</name>
    <name type="common">yellow star-thistle</name>
    <dbReference type="NCBI Taxonomy" id="347529"/>
    <lineage>
        <taxon>Eukaryota</taxon>
        <taxon>Viridiplantae</taxon>
        <taxon>Streptophyta</taxon>
        <taxon>Embryophyta</taxon>
        <taxon>Tracheophyta</taxon>
        <taxon>Spermatophyta</taxon>
        <taxon>Magnoliopsida</taxon>
        <taxon>eudicotyledons</taxon>
        <taxon>Gunneridae</taxon>
        <taxon>Pentapetalae</taxon>
        <taxon>asterids</taxon>
        <taxon>campanulids</taxon>
        <taxon>Asterales</taxon>
        <taxon>Asteraceae</taxon>
        <taxon>Carduoideae</taxon>
        <taxon>Cardueae</taxon>
        <taxon>Centaureinae</taxon>
        <taxon>Centaurea</taxon>
    </lineage>
</organism>
<sequence>MVIKESRAPVRGDNSSQSNKSQKKFGVKTYESRQYMDSHPKCNSYNCNHPGACIRGTKDNLVGYTTRYYRKERKVRRTGKGAKEIKDARLKEGHSQLEPKRHTKIQYSTLHENVKPFAKGLRGVYGACVDKEIEFHVDLVQGATYLSKIDLRSGYHQMIVREEDIAKTAFRTRYGHCEFLIMPFGLTNAPAVFMDLMNRVCRPYLDKFVTVFIDDTQIHSRSKEEHEQHLRLILELLKTEEIYAKFSKSKIEAIKKWETLKTPTEIRQFLGLAGYYRRFIANFSKIAQPLKILTQKDKKFIWGEKQEEAFQLLKHNLCNALHLALPEGTDNIMGKEVIAYVSRQLKVREKNYTTHYLELGAVVFALQVWRHFLYGTKCTIFTDHKSLQHTLDQKMLNSRQRRWSRKKRVKPSRARVTGMVVQVSLKNQMLEAQEEALKVENLKKGTLHQIEIEFEVKANGVRYFKDKMWSPKVDQLRSTIMDEAHLTKYSIHPNTKKPSRLLQQPEIPEWKWERISRDFVTKLPKTKKGHDSIWVIVDRLTKSAHFLPIRETYSIDRLAKLYVDEIAMRHGMPILIISDRDSSSTSRFWQSLNKVMGTRLDLSTLYCPQSDGQTEETIQTLEDIMCACVMELGGSWNNHLSLTEISYNNLVAMDCYKSYADNRRKPLELQVGDKVLLKVLPWKGSLGFGKKGKLSPRFIGPIETQERAELAAYKLEFP</sequence>
<evidence type="ECO:0000256" key="4">
    <source>
        <dbReference type="ARBA" id="ARBA00022759"/>
    </source>
</evidence>
<keyword evidence="4" id="KW-0255">Endonuclease</keyword>
<evidence type="ECO:0000313" key="10">
    <source>
        <dbReference type="Proteomes" id="UP001172457"/>
    </source>
</evidence>
<keyword evidence="5" id="KW-0378">Hydrolase</keyword>
<evidence type="ECO:0000256" key="1">
    <source>
        <dbReference type="ARBA" id="ARBA00022679"/>
    </source>
</evidence>
<evidence type="ECO:0000256" key="7">
    <source>
        <dbReference type="SAM" id="MobiDB-lite"/>
    </source>
</evidence>
<comment type="caution">
    <text evidence="9">The sequence shown here is derived from an EMBL/GenBank/DDBJ whole genome shotgun (WGS) entry which is preliminary data.</text>
</comment>
<dbReference type="PROSITE" id="PS50994">
    <property type="entry name" value="INTEGRASE"/>
    <property type="match status" value="1"/>
</dbReference>